<dbReference type="InterPro" id="IPR052039">
    <property type="entry name" value="Caspase-related_regulators"/>
</dbReference>
<dbReference type="Proteomes" id="UP000681967">
    <property type="component" value="Unassembled WGS sequence"/>
</dbReference>
<dbReference type="EMBL" id="CAJNOV010005872">
    <property type="protein sequence ID" value="CAF1228771.1"/>
    <property type="molecule type" value="Genomic_DNA"/>
</dbReference>
<accession>A0A814YF68</accession>
<gene>
    <name evidence="3" type="ORF">BYL167_LOCUS4534</name>
    <name evidence="2" type="ORF">CJN711_LOCUS13387</name>
</gene>
<dbReference type="GO" id="GO:0004197">
    <property type="term" value="F:cysteine-type endopeptidase activity"/>
    <property type="evidence" value="ECO:0007669"/>
    <property type="project" value="InterPro"/>
</dbReference>
<dbReference type="PANTHER" id="PTHR22576">
    <property type="entry name" value="MUCOSA ASSOCIATED LYMPHOID TISSUE LYMPHOMA TRANSLOCATION PROTEIN 1/PARACASPASE"/>
    <property type="match status" value="1"/>
</dbReference>
<dbReference type="InterPro" id="IPR011600">
    <property type="entry name" value="Pept_C14_caspase"/>
</dbReference>
<evidence type="ECO:0000313" key="2">
    <source>
        <dbReference type="EMBL" id="CAF1228771.1"/>
    </source>
</evidence>
<dbReference type="InterPro" id="IPR029030">
    <property type="entry name" value="Caspase-like_dom_sf"/>
</dbReference>
<dbReference type="Gene3D" id="3.90.228.10">
    <property type="match status" value="1"/>
</dbReference>
<protein>
    <recommendedName>
        <fullName evidence="1">Caspase family p20 domain-containing protein</fullName>
    </recommendedName>
</protein>
<dbReference type="InterPro" id="IPR001309">
    <property type="entry name" value="Pept_C14_p20"/>
</dbReference>
<dbReference type="Proteomes" id="UP000663855">
    <property type="component" value="Unassembled WGS sequence"/>
</dbReference>
<dbReference type="GO" id="GO:0006508">
    <property type="term" value="P:proteolysis"/>
    <property type="evidence" value="ECO:0007669"/>
    <property type="project" value="InterPro"/>
</dbReference>
<evidence type="ECO:0000313" key="3">
    <source>
        <dbReference type="EMBL" id="CAF3828101.1"/>
    </source>
</evidence>
<organism evidence="2 4">
    <name type="scientific">Rotaria magnacalcarata</name>
    <dbReference type="NCBI Taxonomy" id="392030"/>
    <lineage>
        <taxon>Eukaryota</taxon>
        <taxon>Metazoa</taxon>
        <taxon>Spiralia</taxon>
        <taxon>Gnathifera</taxon>
        <taxon>Rotifera</taxon>
        <taxon>Eurotatoria</taxon>
        <taxon>Bdelloidea</taxon>
        <taxon>Philodinida</taxon>
        <taxon>Philodinidae</taxon>
        <taxon>Rotaria</taxon>
    </lineage>
</organism>
<proteinExistence type="predicted"/>
<evidence type="ECO:0000313" key="4">
    <source>
        <dbReference type="Proteomes" id="UP000663855"/>
    </source>
</evidence>
<dbReference type="EMBL" id="CAJOBH010000968">
    <property type="protein sequence ID" value="CAF3828101.1"/>
    <property type="molecule type" value="Genomic_DNA"/>
</dbReference>
<feature type="domain" description="Caspase family p20" evidence="1">
    <location>
        <begin position="11"/>
        <end position="86"/>
    </location>
</feature>
<dbReference type="PROSITE" id="PS50208">
    <property type="entry name" value="CASPASE_P20"/>
    <property type="match status" value="1"/>
</dbReference>
<comment type="caution">
    <text evidence="2">The sequence shown here is derived from an EMBL/GenBank/DDBJ whole genome shotgun (WGS) entry which is preliminary data.</text>
</comment>
<dbReference type="Gene3D" id="3.40.50.1460">
    <property type="match status" value="1"/>
</dbReference>
<dbReference type="AlphaFoldDB" id="A0A814YF68"/>
<dbReference type="PANTHER" id="PTHR22576:SF37">
    <property type="entry name" value="MUCOSA-ASSOCIATED LYMPHOID TISSUE LYMPHOMA TRANSLOCATION PROTEIN 1"/>
    <property type="match status" value="1"/>
</dbReference>
<evidence type="ECO:0000259" key="1">
    <source>
        <dbReference type="PROSITE" id="PS50208"/>
    </source>
</evidence>
<dbReference type="SUPFAM" id="SSF52129">
    <property type="entry name" value="Caspase-like"/>
    <property type="match status" value="1"/>
</dbReference>
<reference evidence="2" key="1">
    <citation type="submission" date="2021-02" db="EMBL/GenBank/DDBJ databases">
        <authorList>
            <person name="Nowell W R."/>
        </authorList>
    </citation>
    <scope>NUCLEOTIDE SEQUENCE</scope>
</reference>
<dbReference type="Pfam" id="PF00656">
    <property type="entry name" value="Peptidase_C14"/>
    <property type="match status" value="1"/>
</dbReference>
<sequence>MAVSKEHPAIHRKLALIIGNDNYRKPYNRLNHSNNNVNDLSSALKKINFDVTKLCDSNKKQLITTIIDFTKTINDGDLVLFYFSGHACQAIKKNYIIPIDDNKIESDTDIEDFSVNIERTIERLVEINPSYLTVFILDCCKTYVVENASTSNTSTKVTALSEIRPPVGAFVQYACAANQTIRDAVETDRNSLFTKHLLKNIARENVDFTEVFRDITNDVYKEGSRKQMPFSINKFQGNGPVYLNQVITPVKPEPQPKQSFDDEWDENSEGNLELTKKAHAQIKAYYDNFPSIEDVMNDKKPEMKEAKAFTDSILQSVPSGNVTERATVCHVLKNMLQAQNIECLFYDSTHGKDLHDSSGILAEISSQERPFILKLNSSDGLGGGRGPTTQHGAIRFARILTESIQNNKVHPVIQDVLGRLSEAHRTDKENINVAAVYVGSFNFAYTVKNWTPGTVESLPELEKNLKDKFEQFSDAKIHPLLCRPAFDISDFDKQGNKTFPNPSETYEVGPPGRTQKYTSPAGWTRYGLKVIGKYSDGDNWLDPFRDPGNWYRAFHGTGRASADDFNKSKQSFDQQYAPVDALASIYKTGFRLARVAAFGSGVYCSPDPTFPEKKYVGVVQCDTQQGRKNFKCMLQVAVSPDGVVCTSDKNIWVVSNPEDIRPYGILIKEA</sequence>
<name>A0A814YF68_9BILA</name>
<dbReference type="SUPFAM" id="SSF56399">
    <property type="entry name" value="ADP-ribosylation"/>
    <property type="match status" value="1"/>
</dbReference>